<dbReference type="Pfam" id="PF13385">
    <property type="entry name" value="Laminin_G_3"/>
    <property type="match status" value="1"/>
</dbReference>
<dbReference type="Gene3D" id="2.60.120.200">
    <property type="match status" value="1"/>
</dbReference>
<evidence type="ECO:0000313" key="2">
    <source>
        <dbReference type="Proteomes" id="UP000000256"/>
    </source>
</evidence>
<dbReference type="KEGG" id="csc:Csac_2627"/>
<dbReference type="InterPro" id="IPR013320">
    <property type="entry name" value="ConA-like_dom_sf"/>
</dbReference>
<dbReference type="SUPFAM" id="SSF49899">
    <property type="entry name" value="Concanavalin A-like lectins/glucanases"/>
    <property type="match status" value="1"/>
</dbReference>
<dbReference type="HOGENOM" id="CLU_451787_0_0_9"/>
<dbReference type="AlphaFoldDB" id="A4XMR3"/>
<dbReference type="RefSeq" id="WP_011918112.1">
    <property type="nucleotide sequence ID" value="NC_009437.1"/>
</dbReference>
<protein>
    <submittedName>
        <fullName evidence="1">Uncharacterized protein</fullName>
    </submittedName>
</protein>
<dbReference type="STRING" id="351627.Csac_2627"/>
<reference evidence="1 2" key="1">
    <citation type="journal article" date="2008" name="Appl. Environ. Microbiol.">
        <title>Hydrogenomics of the extremely thermophilic bacterium Caldicellulosiruptor saccharolyticus.</title>
        <authorList>
            <person name="van de Werken H.J."/>
            <person name="Verhaart M.R."/>
            <person name="VanFossen A.L."/>
            <person name="Willquist K."/>
            <person name="Lewis D.L."/>
            <person name="Nichols J.D."/>
            <person name="Goorissen H.P."/>
            <person name="Mongodin E.F."/>
            <person name="Nelson K.E."/>
            <person name="van Niel E.W."/>
            <person name="Stams A.J."/>
            <person name="Ward D.E."/>
            <person name="de Vos W.M."/>
            <person name="van der Oost J."/>
            <person name="Kelly R.M."/>
            <person name="Kengen S.W."/>
        </authorList>
    </citation>
    <scope>NUCLEOTIDE SEQUENCE [LARGE SCALE GENOMIC DNA]</scope>
    <source>
        <strain evidence="2">ATCC 43494 / DSM 8903 / Tp8T 6331</strain>
    </source>
</reference>
<dbReference type="OrthoDB" id="513777at2"/>
<dbReference type="Proteomes" id="UP000000256">
    <property type="component" value="Chromosome"/>
</dbReference>
<dbReference type="EMBL" id="CP000679">
    <property type="protein sequence ID" value="ABP68198.1"/>
    <property type="molecule type" value="Genomic_DNA"/>
</dbReference>
<organism evidence="1 2">
    <name type="scientific">Caldicellulosiruptor saccharolyticus (strain ATCC 43494 / DSM 8903 / Tp8T 6331)</name>
    <dbReference type="NCBI Taxonomy" id="351627"/>
    <lineage>
        <taxon>Bacteria</taxon>
        <taxon>Bacillati</taxon>
        <taxon>Bacillota</taxon>
        <taxon>Bacillota incertae sedis</taxon>
        <taxon>Caldicellulosiruptorales</taxon>
        <taxon>Caldicellulosiruptoraceae</taxon>
        <taxon>Caldicellulosiruptor</taxon>
    </lineage>
</organism>
<dbReference type="eggNOG" id="COG5184">
    <property type="taxonomic scope" value="Bacteria"/>
</dbReference>
<name>A4XMR3_CALS8</name>
<accession>A4XMR3</accession>
<proteinExistence type="predicted"/>
<evidence type="ECO:0000313" key="1">
    <source>
        <dbReference type="EMBL" id="ABP68198.1"/>
    </source>
</evidence>
<gene>
    <name evidence="1" type="ordered locus">Csac_2627</name>
</gene>
<sequence length="604" mass="64965">MNFWTSKKGMAEIVGATLLILFLAIQIMPAVRNVSINSDKLIAAVDTKIKGQLTIGNSYSIPVHGTDFILMEDTQSDFLSGTLVNTVSTSSGGLNLTTASNLTFSRSSIAYKLDGVTQVGSNQPRYEAGKYGSALLVEGGTANLLTANQSSAETDISGFSSYWDTSISRDTSKALIGSASIKVDTTSRANDGHENHGVIVNSISTTYSANTYFIGSAYIWAPTGTLICISERVTTSSGGYLHELLYASWFTATGTWQRIYTPPFTCTTQSFRPGFQIIVPGSTSVVFWVDGLQLEQVSAQTSLPTTWIPGGTTRSSDLVSTTLADIINTKEGTVEFWVKPFNLTGNMYIGVGGSRFISASEDRQSYNIWYDFSDGGLHSSYGYGTGLYGTGSYSSMRPNNWYYVAATWKENDSIKLYVNGTLHSSTPIGTLGSSSVFKYQTLFLGQSSLGGFIANALFDELRISSKTRSESEISSAYSSSTGLNIDEYTTYKCSFDNTLTAGRGGMRISPVYDISQVKIAKDSNISWTATTPTGTNVVIESNLSLDGGTTWLGWKQCTNGGPIPDITPGMDLSNARLQIRETLTTSDVTVTPSLSSVTINIIAQ</sequence>
<keyword evidence="2" id="KW-1185">Reference proteome</keyword>